<sequence length="315" mass="33683">MSVTVVGSINIDTVAVTDVYPERGQTIFGKKIEYFPGGKGANQATAVARLGKPVNMIGAVGQDLYGDKLIHSLQDSKVDTHFIKRSETFATGTAIITIDQTAENTMLVLKGANDDLRINDIESAFNQIDASDVLLVQMEVPQETVIRSMEMAKEKGMYVVLDPAPAEGITVKALDYADIITPNQQETYHMLGVDVTDIDSALEAAEIFEGMGVSNSIIKMGAHGSVVYQKGNWEYIEPISVKAVDSVGAGDAFAGALACAISDGYDTFSAARFATVVGALKVTKLGAQVGIPTIDEVNAFCRERGLTKHQLKKTV</sequence>
<feature type="active site" description="Proton acceptor" evidence="12">
    <location>
        <position position="251"/>
    </location>
</feature>
<feature type="binding site" evidence="12">
    <location>
        <begin position="38"/>
        <end position="42"/>
    </location>
    <ligand>
        <name>substrate</name>
    </ligand>
</feature>
<keyword evidence="16" id="KW-1185">Reference proteome</keyword>
<dbReference type="Pfam" id="PF00294">
    <property type="entry name" value="PfkB"/>
    <property type="match status" value="1"/>
</dbReference>
<comment type="catalytic activity">
    <reaction evidence="12">
        <text>D-ribose + ATP = D-ribose 5-phosphate + ADP + H(+)</text>
        <dbReference type="Rhea" id="RHEA:13697"/>
        <dbReference type="ChEBI" id="CHEBI:15378"/>
        <dbReference type="ChEBI" id="CHEBI:30616"/>
        <dbReference type="ChEBI" id="CHEBI:47013"/>
        <dbReference type="ChEBI" id="CHEBI:78346"/>
        <dbReference type="ChEBI" id="CHEBI:456216"/>
        <dbReference type="EC" id="2.7.1.15"/>
    </reaction>
</comment>
<comment type="caution">
    <text evidence="12">Lacks conserved residue(s) required for the propagation of feature annotation.</text>
</comment>
<feature type="binding site" evidence="12">
    <location>
        <position position="281"/>
    </location>
    <ligand>
        <name>K(+)</name>
        <dbReference type="ChEBI" id="CHEBI:29103"/>
    </ligand>
</feature>
<comment type="similarity">
    <text evidence="12">Belongs to the carbohydrate kinase PfkB family. Ribokinase subfamily.</text>
</comment>
<evidence type="ECO:0000256" key="6">
    <source>
        <dbReference type="ARBA" id="ARBA00022741"/>
    </source>
</evidence>
<evidence type="ECO:0000256" key="1">
    <source>
        <dbReference type="ARBA" id="ARBA00005380"/>
    </source>
</evidence>
<evidence type="ECO:0000256" key="2">
    <source>
        <dbReference type="ARBA" id="ARBA00012035"/>
    </source>
</evidence>
<evidence type="ECO:0000256" key="3">
    <source>
        <dbReference type="ARBA" id="ARBA00016943"/>
    </source>
</evidence>
<protein>
    <recommendedName>
        <fullName evidence="3 12">Ribokinase</fullName>
        <shortName evidence="12">RK</shortName>
        <ecNumber evidence="2 12">2.7.1.15</ecNumber>
    </recommendedName>
</protein>
<dbReference type="EMBL" id="FOHJ01000001">
    <property type="protein sequence ID" value="SES74832.1"/>
    <property type="molecule type" value="Genomic_DNA"/>
</dbReference>
<dbReference type="Gene3D" id="3.40.1190.20">
    <property type="match status" value="1"/>
</dbReference>
<dbReference type="RefSeq" id="WP_093131335.1">
    <property type="nucleotide sequence ID" value="NZ_FOHJ01000001.1"/>
</dbReference>
<dbReference type="InterPro" id="IPR002139">
    <property type="entry name" value="Ribo/fructo_kinase"/>
</dbReference>
<evidence type="ECO:0000259" key="14">
    <source>
        <dbReference type="Pfam" id="PF00294"/>
    </source>
</evidence>
<dbReference type="AlphaFoldDB" id="A0A1H9Z051"/>
<feature type="binding site" evidence="12">
    <location>
        <position position="139"/>
    </location>
    <ligand>
        <name>substrate</name>
    </ligand>
</feature>
<dbReference type="GO" id="GO:0004747">
    <property type="term" value="F:ribokinase activity"/>
    <property type="evidence" value="ECO:0007669"/>
    <property type="project" value="UniProtKB-UniRule"/>
</dbReference>
<comment type="pathway">
    <text evidence="13">Carbohydrate metabolism; D-tagatose 6-phosphate degradation; D-glyceraldehyde 3-phosphate and glycerone phosphate from D-tagatose 6-phosphate: step 1/2.</text>
</comment>
<keyword evidence="4 12" id="KW-0808">Transferase</keyword>
<keyword evidence="12" id="KW-0963">Cytoplasm</keyword>
<feature type="binding site" evidence="12">
    <location>
        <begin position="10"/>
        <end position="12"/>
    </location>
    <ligand>
        <name>substrate</name>
    </ligand>
</feature>
<feature type="binding site" evidence="12">
    <location>
        <position position="183"/>
    </location>
    <ligand>
        <name>ATP</name>
        <dbReference type="ChEBI" id="CHEBI:30616"/>
    </ligand>
</feature>
<dbReference type="PANTHER" id="PTHR10584">
    <property type="entry name" value="SUGAR KINASE"/>
    <property type="match status" value="1"/>
</dbReference>
<accession>A0A1H9Z051</accession>
<feature type="binding site" evidence="12">
    <location>
        <position position="286"/>
    </location>
    <ligand>
        <name>K(+)</name>
        <dbReference type="ChEBI" id="CHEBI:29103"/>
    </ligand>
</feature>
<keyword evidence="5 12" id="KW-0479">Metal-binding</keyword>
<dbReference type="GO" id="GO:0005988">
    <property type="term" value="P:lactose metabolic process"/>
    <property type="evidence" value="ECO:0007669"/>
    <property type="project" value="UniProtKB-KW"/>
</dbReference>
<keyword evidence="10 12" id="KW-0630">Potassium</keyword>
<comment type="subcellular location">
    <subcellularLocation>
        <location evidence="12">Cytoplasm</location>
    </subcellularLocation>
</comment>
<dbReference type="OrthoDB" id="9775849at2"/>
<dbReference type="GO" id="GO:0005524">
    <property type="term" value="F:ATP binding"/>
    <property type="evidence" value="ECO:0007669"/>
    <property type="project" value="UniProtKB-UniRule"/>
</dbReference>
<name>A0A1H9Z051_9BACI</name>
<evidence type="ECO:0000256" key="7">
    <source>
        <dbReference type="ARBA" id="ARBA00022777"/>
    </source>
</evidence>
<dbReference type="GO" id="GO:0019303">
    <property type="term" value="P:D-ribose catabolic process"/>
    <property type="evidence" value="ECO:0007669"/>
    <property type="project" value="UniProtKB-UniRule"/>
</dbReference>
<keyword evidence="9 12" id="KW-0460">Magnesium</keyword>
<feature type="binding site" evidence="12">
    <location>
        <position position="247"/>
    </location>
    <ligand>
        <name>K(+)</name>
        <dbReference type="ChEBI" id="CHEBI:29103"/>
    </ligand>
</feature>
<dbReference type="GO" id="GO:0005829">
    <property type="term" value="C:cytosol"/>
    <property type="evidence" value="ECO:0007669"/>
    <property type="project" value="TreeGrafter"/>
</dbReference>
<dbReference type="SUPFAM" id="SSF53613">
    <property type="entry name" value="Ribokinase-like"/>
    <property type="match status" value="1"/>
</dbReference>
<dbReference type="PROSITE" id="PS00584">
    <property type="entry name" value="PFKB_KINASES_2"/>
    <property type="match status" value="1"/>
</dbReference>
<comment type="subunit">
    <text evidence="12">Homodimer.</text>
</comment>
<dbReference type="InterPro" id="IPR002173">
    <property type="entry name" value="Carboh/pur_kinase_PfkB_CS"/>
</dbReference>
<reference evidence="16" key="1">
    <citation type="submission" date="2016-10" db="EMBL/GenBank/DDBJ databases">
        <authorList>
            <person name="Varghese N."/>
            <person name="Submissions S."/>
        </authorList>
    </citation>
    <scope>NUCLEOTIDE SEQUENCE [LARGE SCALE GENOMIC DNA]</scope>
    <source>
        <strain evidence="16">CGMCC 1.3566</strain>
    </source>
</reference>
<dbReference type="CDD" id="cd01174">
    <property type="entry name" value="ribokinase"/>
    <property type="match status" value="1"/>
</dbReference>
<dbReference type="PRINTS" id="PR00990">
    <property type="entry name" value="RIBOKINASE"/>
</dbReference>
<keyword evidence="11 12" id="KW-0119">Carbohydrate metabolism</keyword>
<comment type="similarity">
    <text evidence="1">Belongs to the carbohydrate kinase pfkB family.</text>
</comment>
<keyword evidence="13" id="KW-0423">Lactose metabolism</keyword>
<comment type="cofactor">
    <cofactor evidence="12">
        <name>Mg(2+)</name>
        <dbReference type="ChEBI" id="CHEBI:18420"/>
    </cofactor>
    <text evidence="12">Requires a divalent cation, most likely magnesium in vivo, as an electrophilic catalyst to aid phosphoryl group transfer. It is the chelate of the metal and the nucleotide that is the actual substrate.</text>
</comment>
<dbReference type="PROSITE" id="PS00583">
    <property type="entry name" value="PFKB_KINASES_1"/>
    <property type="match status" value="1"/>
</dbReference>
<gene>
    <name evidence="12" type="primary">rbsK</name>
    <name evidence="15" type="ORF">SAMN05421676_101353</name>
</gene>
<dbReference type="UniPathway" id="UPA00916">
    <property type="reaction ID" value="UER00889"/>
</dbReference>
<organism evidence="15 16">
    <name type="scientific">Salinibacillus kushneri</name>
    <dbReference type="NCBI Taxonomy" id="237682"/>
    <lineage>
        <taxon>Bacteria</taxon>
        <taxon>Bacillati</taxon>
        <taxon>Bacillota</taxon>
        <taxon>Bacilli</taxon>
        <taxon>Bacillales</taxon>
        <taxon>Bacillaceae</taxon>
        <taxon>Salinibacillus</taxon>
    </lineage>
</organism>
<evidence type="ECO:0000256" key="12">
    <source>
        <dbReference type="HAMAP-Rule" id="MF_01987"/>
    </source>
</evidence>
<dbReference type="InterPro" id="IPR011611">
    <property type="entry name" value="PfkB_dom"/>
</dbReference>
<evidence type="ECO:0000256" key="4">
    <source>
        <dbReference type="ARBA" id="ARBA00022679"/>
    </source>
</evidence>
<feature type="domain" description="Carbohydrate kinase PfkB" evidence="14">
    <location>
        <begin position="2"/>
        <end position="293"/>
    </location>
</feature>
<dbReference type="GO" id="GO:0009024">
    <property type="term" value="F:tagatose-6-phosphate kinase activity"/>
    <property type="evidence" value="ECO:0007669"/>
    <property type="project" value="UniProtKB-EC"/>
</dbReference>
<evidence type="ECO:0000313" key="15">
    <source>
        <dbReference type="EMBL" id="SES74832.1"/>
    </source>
</evidence>
<feature type="binding site" evidence="12">
    <location>
        <begin position="219"/>
        <end position="224"/>
    </location>
    <ligand>
        <name>ATP</name>
        <dbReference type="ChEBI" id="CHEBI:30616"/>
    </ligand>
</feature>
<dbReference type="PANTHER" id="PTHR10584:SF166">
    <property type="entry name" value="RIBOKINASE"/>
    <property type="match status" value="1"/>
</dbReference>
<dbReference type="Proteomes" id="UP000199095">
    <property type="component" value="Unassembled WGS sequence"/>
</dbReference>
<feature type="binding site" evidence="12">
    <location>
        <position position="251"/>
    </location>
    <ligand>
        <name>substrate</name>
    </ligand>
</feature>
<dbReference type="InterPro" id="IPR029056">
    <property type="entry name" value="Ribokinase-like"/>
</dbReference>
<dbReference type="NCBIfam" id="TIGR02152">
    <property type="entry name" value="D_ribokin_bact"/>
    <property type="match status" value="1"/>
</dbReference>
<feature type="binding site" evidence="12">
    <location>
        <position position="245"/>
    </location>
    <ligand>
        <name>K(+)</name>
        <dbReference type="ChEBI" id="CHEBI:29103"/>
    </ligand>
</feature>
<feature type="binding site" evidence="12">
    <location>
        <begin position="250"/>
        <end position="251"/>
    </location>
    <ligand>
        <name>ATP</name>
        <dbReference type="ChEBI" id="CHEBI:30616"/>
    </ligand>
</feature>
<feature type="binding site" evidence="12">
    <location>
        <position position="284"/>
    </location>
    <ligand>
        <name>K(+)</name>
        <dbReference type="ChEBI" id="CHEBI:29103"/>
    </ligand>
</feature>
<comment type="catalytic activity">
    <reaction evidence="13">
        <text>D-tagatofuranose 6-phosphate + ATP = D-tagatofuranose 1,6-bisphosphate + ADP + H(+)</text>
        <dbReference type="Rhea" id="RHEA:12420"/>
        <dbReference type="ChEBI" id="CHEBI:15378"/>
        <dbReference type="ChEBI" id="CHEBI:30616"/>
        <dbReference type="ChEBI" id="CHEBI:58694"/>
        <dbReference type="ChEBI" id="CHEBI:58695"/>
        <dbReference type="ChEBI" id="CHEBI:456216"/>
        <dbReference type="EC" id="2.7.1.144"/>
    </reaction>
</comment>
<comment type="activity regulation">
    <text evidence="12">Activated by a monovalent cation that binds near, but not in, the active site. The most likely occupant of the site in vivo is potassium. Ion binding induces a conformational change that may alter substrate affinity.</text>
</comment>
<comment type="similarity">
    <text evidence="13">Belongs to the carbohydrate kinase PfkB family. LacC subfamily.</text>
</comment>
<evidence type="ECO:0000256" key="13">
    <source>
        <dbReference type="PIRNR" id="PIRNR000535"/>
    </source>
</evidence>
<evidence type="ECO:0000313" key="16">
    <source>
        <dbReference type="Proteomes" id="UP000199095"/>
    </source>
</evidence>
<dbReference type="HAMAP" id="MF_01987">
    <property type="entry name" value="Ribokinase"/>
    <property type="match status" value="1"/>
</dbReference>
<comment type="function">
    <text evidence="12">Catalyzes the phosphorylation of ribose at O-5 in a reaction requiring ATP and magnesium. The resulting D-ribose-5-phosphate can then be used either for sythesis of nucleotides, histidine, and tryptophan, or as a component of the pentose phosphate pathway.</text>
</comment>
<dbReference type="UniPathway" id="UPA00704">
    <property type="reaction ID" value="UER00715"/>
</dbReference>
<evidence type="ECO:0000256" key="10">
    <source>
        <dbReference type="ARBA" id="ARBA00022958"/>
    </source>
</evidence>
<evidence type="ECO:0000256" key="11">
    <source>
        <dbReference type="ARBA" id="ARBA00023277"/>
    </source>
</evidence>
<proteinExistence type="inferred from homology"/>
<dbReference type="InterPro" id="IPR011877">
    <property type="entry name" value="Ribokinase"/>
</dbReference>
<dbReference type="PIRSF" id="PIRSF000535">
    <property type="entry name" value="1PFK/6PFK/LacC"/>
    <property type="match status" value="1"/>
</dbReference>
<keyword evidence="6 12" id="KW-0547">Nucleotide-binding</keyword>
<dbReference type="InterPro" id="IPR017583">
    <property type="entry name" value="Tagatose/fructose_Pkinase"/>
</dbReference>
<evidence type="ECO:0000256" key="8">
    <source>
        <dbReference type="ARBA" id="ARBA00022840"/>
    </source>
</evidence>
<dbReference type="EC" id="2.7.1.15" evidence="2 12"/>
<keyword evidence="8 12" id="KW-0067">ATP-binding</keyword>
<dbReference type="STRING" id="237682.SAMN05421676_101353"/>
<evidence type="ECO:0000256" key="9">
    <source>
        <dbReference type="ARBA" id="ARBA00022842"/>
    </source>
</evidence>
<comment type="pathway">
    <text evidence="12">Carbohydrate metabolism; D-ribose degradation; D-ribose 5-phosphate from beta-D-ribopyranose: step 2/2.</text>
</comment>
<dbReference type="GO" id="GO:2001059">
    <property type="term" value="P:D-tagatose 6-phosphate catabolic process"/>
    <property type="evidence" value="ECO:0007669"/>
    <property type="project" value="UniProtKB-UniPathway"/>
</dbReference>
<evidence type="ECO:0000256" key="5">
    <source>
        <dbReference type="ARBA" id="ARBA00022723"/>
    </source>
</evidence>
<keyword evidence="7 12" id="KW-0418">Kinase</keyword>
<dbReference type="GO" id="GO:0046872">
    <property type="term" value="F:metal ion binding"/>
    <property type="evidence" value="ECO:0007669"/>
    <property type="project" value="UniProtKB-KW"/>
</dbReference>